<dbReference type="InterPro" id="IPR002698">
    <property type="entry name" value="FTHF_cligase"/>
</dbReference>
<keyword evidence="8" id="KW-1185">Reference proteome</keyword>
<sequence>MISLCFRHSTPRTAVWMPSKMSISTLREQKTVLRKRIQSELKQLSPQEIQRQSAIITQKVLQSPVYKKATSLAIFLSMPGREVSTREIVLQALKDEKHVYVPYLHKGQDSKGKIMDMLKLHDRHDFESLVPDAWGIPSLSPDTVLQRSNALGGMGVPSEDMDDQGNFPTLDVIYMPAVAFDYSRQRLGHGKGFYDRYLHTYKTCLDAAQPGQKMPFLVGIALRQQILSPEEKVPVNDDDWPVDEVLTAHE</sequence>
<dbReference type="PANTHER" id="PTHR23407">
    <property type="entry name" value="ATPASE INHIBITOR/5-FORMYLTETRAHYDROFOLATE CYCLO-LIGASE"/>
    <property type="match status" value="1"/>
</dbReference>
<accession>A0A0D1ZIJ4</accession>
<dbReference type="SUPFAM" id="SSF100950">
    <property type="entry name" value="NagB/RpiA/CoA transferase-like"/>
    <property type="match status" value="1"/>
</dbReference>
<feature type="binding site" evidence="6">
    <location>
        <begin position="30"/>
        <end position="34"/>
    </location>
    <ligand>
        <name>ATP</name>
        <dbReference type="ChEBI" id="CHEBI:30616"/>
    </ligand>
</feature>
<dbReference type="PANTHER" id="PTHR23407:SF1">
    <property type="entry name" value="5-FORMYLTETRAHYDROFOLATE CYCLO-LIGASE"/>
    <property type="match status" value="1"/>
</dbReference>
<dbReference type="OrthoDB" id="2015992at2759"/>
<dbReference type="VEuPathDB" id="FungiDB:PV10_04928"/>
<name>A0A0D1ZIJ4_EXOME</name>
<evidence type="ECO:0000313" key="7">
    <source>
        <dbReference type="EMBL" id="KIV93734.1"/>
    </source>
</evidence>
<dbReference type="InterPro" id="IPR024185">
    <property type="entry name" value="FTHF_cligase-like_sf"/>
</dbReference>
<feature type="binding site" evidence="6">
    <location>
        <begin position="186"/>
        <end position="194"/>
    </location>
    <ligand>
        <name>ATP</name>
        <dbReference type="ChEBI" id="CHEBI:30616"/>
    </ligand>
</feature>
<dbReference type="EC" id="6.3.3.2" evidence="5"/>
<reference evidence="7 8" key="1">
    <citation type="submission" date="2015-01" db="EMBL/GenBank/DDBJ databases">
        <title>The Genome Sequence of Exophiala mesophila CBS40295.</title>
        <authorList>
            <consortium name="The Broad Institute Genomics Platform"/>
            <person name="Cuomo C."/>
            <person name="de Hoog S."/>
            <person name="Gorbushina A."/>
            <person name="Stielow B."/>
            <person name="Teixiera M."/>
            <person name="Abouelleil A."/>
            <person name="Chapman S.B."/>
            <person name="Priest M."/>
            <person name="Young S.K."/>
            <person name="Wortman J."/>
            <person name="Nusbaum C."/>
            <person name="Birren B."/>
        </authorList>
    </citation>
    <scope>NUCLEOTIDE SEQUENCE [LARGE SCALE GENOMIC DNA]</scope>
    <source>
        <strain evidence="7 8">CBS 40295</strain>
    </source>
</reference>
<evidence type="ECO:0000256" key="2">
    <source>
        <dbReference type="ARBA" id="ARBA00022741"/>
    </source>
</evidence>
<keyword evidence="2 6" id="KW-0547">Nucleotide-binding</keyword>
<dbReference type="GO" id="GO:0005739">
    <property type="term" value="C:mitochondrion"/>
    <property type="evidence" value="ECO:0007669"/>
    <property type="project" value="TreeGrafter"/>
</dbReference>
<keyword evidence="3 6" id="KW-0067">ATP-binding</keyword>
<dbReference type="STRING" id="212818.A0A0D1ZIJ4"/>
<evidence type="ECO:0000256" key="6">
    <source>
        <dbReference type="PIRSR" id="PIRSR006806-1"/>
    </source>
</evidence>
<evidence type="ECO:0000256" key="5">
    <source>
        <dbReference type="ARBA" id="ARBA00038966"/>
    </source>
</evidence>
<dbReference type="EMBL" id="KN847522">
    <property type="protein sequence ID" value="KIV93734.1"/>
    <property type="molecule type" value="Genomic_DNA"/>
</dbReference>
<evidence type="ECO:0000256" key="1">
    <source>
        <dbReference type="ARBA" id="ARBA00010638"/>
    </source>
</evidence>
<feature type="binding site" evidence="6">
    <location>
        <position position="82"/>
    </location>
    <ligand>
        <name>substrate</name>
    </ligand>
</feature>
<dbReference type="GO" id="GO:0030272">
    <property type="term" value="F:5-formyltetrahydrofolate cyclo-ligase activity"/>
    <property type="evidence" value="ECO:0007669"/>
    <property type="project" value="UniProtKB-EC"/>
</dbReference>
<dbReference type="InterPro" id="IPR037171">
    <property type="entry name" value="NagB/RpiA_transferase-like"/>
</dbReference>
<dbReference type="Pfam" id="PF01812">
    <property type="entry name" value="5-FTHF_cyc-lig"/>
    <property type="match status" value="1"/>
</dbReference>
<organism evidence="7 8">
    <name type="scientific">Exophiala mesophila</name>
    <name type="common">Black yeast-like fungus</name>
    <dbReference type="NCBI Taxonomy" id="212818"/>
    <lineage>
        <taxon>Eukaryota</taxon>
        <taxon>Fungi</taxon>
        <taxon>Dikarya</taxon>
        <taxon>Ascomycota</taxon>
        <taxon>Pezizomycotina</taxon>
        <taxon>Eurotiomycetes</taxon>
        <taxon>Chaetothyriomycetidae</taxon>
        <taxon>Chaetothyriales</taxon>
        <taxon>Herpotrichiellaceae</taxon>
        <taxon>Exophiala</taxon>
    </lineage>
</organism>
<proteinExistence type="inferred from homology"/>
<gene>
    <name evidence="7" type="ORF">PV10_04928</name>
</gene>
<dbReference type="Gene3D" id="3.40.50.10420">
    <property type="entry name" value="NagB/RpiA/CoA transferase-like"/>
    <property type="match status" value="1"/>
</dbReference>
<dbReference type="GO" id="GO:0035999">
    <property type="term" value="P:tetrahydrofolate interconversion"/>
    <property type="evidence" value="ECO:0007669"/>
    <property type="project" value="TreeGrafter"/>
</dbReference>
<dbReference type="Proteomes" id="UP000054302">
    <property type="component" value="Unassembled WGS sequence"/>
</dbReference>
<dbReference type="GeneID" id="27322773"/>
<evidence type="ECO:0000256" key="4">
    <source>
        <dbReference type="ARBA" id="ARBA00036539"/>
    </source>
</evidence>
<dbReference type="AlphaFoldDB" id="A0A0D1ZIJ4"/>
<evidence type="ECO:0000256" key="3">
    <source>
        <dbReference type="ARBA" id="ARBA00022840"/>
    </source>
</evidence>
<protein>
    <recommendedName>
        <fullName evidence="5">5-formyltetrahydrofolate cyclo-ligase</fullName>
        <ecNumber evidence="5">6.3.3.2</ecNumber>
    </recommendedName>
</protein>
<comment type="catalytic activity">
    <reaction evidence="4">
        <text>(6S)-5-formyl-5,6,7,8-tetrahydrofolate + ATP = (6R)-5,10-methenyltetrahydrofolate + ADP + phosphate</text>
        <dbReference type="Rhea" id="RHEA:10488"/>
        <dbReference type="ChEBI" id="CHEBI:30616"/>
        <dbReference type="ChEBI" id="CHEBI:43474"/>
        <dbReference type="ChEBI" id="CHEBI:57455"/>
        <dbReference type="ChEBI" id="CHEBI:57457"/>
        <dbReference type="ChEBI" id="CHEBI:456216"/>
        <dbReference type="EC" id="6.3.3.2"/>
    </reaction>
</comment>
<dbReference type="OMA" id="DKWGIPT"/>
<comment type="similarity">
    <text evidence="1">Belongs to the 5-formyltetrahydrofolate cyclo-ligase family.</text>
</comment>
<dbReference type="GO" id="GO:0005524">
    <property type="term" value="F:ATP binding"/>
    <property type="evidence" value="ECO:0007669"/>
    <property type="project" value="UniProtKB-KW"/>
</dbReference>
<evidence type="ECO:0000313" key="8">
    <source>
        <dbReference type="Proteomes" id="UP000054302"/>
    </source>
</evidence>
<dbReference type="GO" id="GO:0009396">
    <property type="term" value="P:folic acid-containing compound biosynthetic process"/>
    <property type="evidence" value="ECO:0007669"/>
    <property type="project" value="TreeGrafter"/>
</dbReference>
<dbReference type="RefSeq" id="XP_016225308.1">
    <property type="nucleotide sequence ID" value="XM_016369520.1"/>
</dbReference>
<keyword evidence="7" id="KW-0436">Ligase</keyword>
<feature type="binding site" evidence="6">
    <location>
        <position position="76"/>
    </location>
    <ligand>
        <name>substrate</name>
    </ligand>
</feature>
<dbReference type="HOGENOM" id="CLU_066245_2_1_1"/>
<dbReference type="PIRSF" id="PIRSF006806">
    <property type="entry name" value="FTHF_cligase"/>
    <property type="match status" value="1"/>
</dbReference>